<dbReference type="CDD" id="cd17917">
    <property type="entry name" value="DEXHc_RHA-like"/>
    <property type="match status" value="1"/>
</dbReference>
<dbReference type="InterPro" id="IPR014001">
    <property type="entry name" value="Helicase_ATP-bd"/>
</dbReference>
<dbReference type="Pfam" id="PF00271">
    <property type="entry name" value="Helicase_C"/>
    <property type="match status" value="1"/>
</dbReference>
<keyword evidence="4" id="KW-0067">ATP-binding</keyword>
<feature type="domain" description="Helicase C-terminal" evidence="6">
    <location>
        <begin position="206"/>
        <end position="375"/>
    </location>
</feature>
<evidence type="ECO:0000259" key="6">
    <source>
        <dbReference type="PROSITE" id="PS51194"/>
    </source>
</evidence>
<evidence type="ECO:0000259" key="5">
    <source>
        <dbReference type="PROSITE" id="PS51192"/>
    </source>
</evidence>
<dbReference type="Gene3D" id="3.40.50.300">
    <property type="entry name" value="P-loop containing nucleotide triphosphate hydrolases"/>
    <property type="match status" value="2"/>
</dbReference>
<keyword evidence="1" id="KW-0547">Nucleotide-binding</keyword>
<dbReference type="CDD" id="cd18791">
    <property type="entry name" value="SF2_C_RHA"/>
    <property type="match status" value="1"/>
</dbReference>
<dbReference type="EMBL" id="FRAW01000003">
    <property type="protein sequence ID" value="SHK26506.1"/>
    <property type="molecule type" value="Genomic_DNA"/>
</dbReference>
<dbReference type="InterPro" id="IPR027417">
    <property type="entry name" value="P-loop_NTPase"/>
</dbReference>
<dbReference type="PROSITE" id="PS51192">
    <property type="entry name" value="HELICASE_ATP_BIND_1"/>
    <property type="match status" value="1"/>
</dbReference>
<dbReference type="PANTHER" id="PTHR43519">
    <property type="entry name" value="ATP-DEPENDENT RNA HELICASE HRPB"/>
    <property type="match status" value="1"/>
</dbReference>
<dbReference type="GO" id="GO:0003676">
    <property type="term" value="F:nucleic acid binding"/>
    <property type="evidence" value="ECO:0007669"/>
    <property type="project" value="InterPro"/>
</dbReference>
<dbReference type="SMART" id="SM00490">
    <property type="entry name" value="HELICc"/>
    <property type="match status" value="1"/>
</dbReference>
<dbReference type="AlphaFoldDB" id="A0A1M6R273"/>
<evidence type="ECO:0000313" key="8">
    <source>
        <dbReference type="Proteomes" id="UP000184275"/>
    </source>
</evidence>
<accession>A0A1M6R273</accession>
<dbReference type="GO" id="GO:0004386">
    <property type="term" value="F:helicase activity"/>
    <property type="evidence" value="ECO:0007669"/>
    <property type="project" value="UniProtKB-KW"/>
</dbReference>
<feature type="domain" description="Helicase ATP-binding" evidence="5">
    <location>
        <begin position="19"/>
        <end position="185"/>
    </location>
</feature>
<keyword evidence="3 7" id="KW-0347">Helicase</keyword>
<evidence type="ECO:0000256" key="3">
    <source>
        <dbReference type="ARBA" id="ARBA00022806"/>
    </source>
</evidence>
<dbReference type="SMART" id="SM00487">
    <property type="entry name" value="DEXDc"/>
    <property type="match status" value="1"/>
</dbReference>
<dbReference type="InterPro" id="IPR011545">
    <property type="entry name" value="DEAD/DEAH_box_helicase_dom"/>
</dbReference>
<protein>
    <submittedName>
        <fullName evidence="7">ATP-dependent helicase HrpB</fullName>
    </submittedName>
</protein>
<dbReference type="GO" id="GO:0005524">
    <property type="term" value="F:ATP binding"/>
    <property type="evidence" value="ECO:0007669"/>
    <property type="project" value="UniProtKB-KW"/>
</dbReference>
<dbReference type="PROSITE" id="PS51194">
    <property type="entry name" value="HELICASE_CTER"/>
    <property type="match status" value="1"/>
</dbReference>
<gene>
    <name evidence="7" type="ORF">SAMN05720469_10384</name>
</gene>
<dbReference type="GO" id="GO:0016787">
    <property type="term" value="F:hydrolase activity"/>
    <property type="evidence" value="ECO:0007669"/>
    <property type="project" value="UniProtKB-KW"/>
</dbReference>
<dbReference type="Proteomes" id="UP000184275">
    <property type="component" value="Unassembled WGS sequence"/>
</dbReference>
<dbReference type="PANTHER" id="PTHR43519:SF1">
    <property type="entry name" value="ATP-DEPENDENT RNA HELICASE HRPB"/>
    <property type="match status" value="1"/>
</dbReference>
<dbReference type="RefSeq" id="WP_073302403.1">
    <property type="nucleotide sequence ID" value="NZ_FRAW01000003.1"/>
</dbReference>
<dbReference type="Pfam" id="PF00270">
    <property type="entry name" value="DEAD"/>
    <property type="match status" value="1"/>
</dbReference>
<keyword evidence="8" id="KW-1185">Reference proteome</keyword>
<evidence type="ECO:0000256" key="1">
    <source>
        <dbReference type="ARBA" id="ARBA00022741"/>
    </source>
</evidence>
<organism evidence="7 8">
    <name type="scientific">Fibrobacter intestinalis</name>
    <dbReference type="NCBI Taxonomy" id="28122"/>
    <lineage>
        <taxon>Bacteria</taxon>
        <taxon>Pseudomonadati</taxon>
        <taxon>Fibrobacterota</taxon>
        <taxon>Fibrobacteria</taxon>
        <taxon>Fibrobacterales</taxon>
        <taxon>Fibrobacteraceae</taxon>
        <taxon>Fibrobacter</taxon>
    </lineage>
</organism>
<reference evidence="8" key="1">
    <citation type="submission" date="2016-11" db="EMBL/GenBank/DDBJ databases">
        <authorList>
            <person name="Varghese N."/>
            <person name="Submissions S."/>
        </authorList>
    </citation>
    <scope>NUCLEOTIDE SEQUENCE [LARGE SCALE GENOMIC DNA]</scope>
    <source>
        <strain evidence="8">UWOS</strain>
    </source>
</reference>
<sequence>MGISTFRTLPLYESAEVIRSEIAKGKNLLLTAPTGSGKSTLIPWLLADGKENSEATKSKIVVLEPRRLAATSLSGFLAQLTETPEGTTVGYKIRFESKLSDKTKILYTTYGSFLQSVLHQNEKFDWIVFDEFHERRAEMDLLLAYFLALQKAKPELAPRIAVLSAELNRKELEEILQVPCLQVGQPGFSVQILHQESPFGTPLGKNVEKALRTLERNGVWKTTLVFLPGKGEISSVHRHLNEAFGYGKVPILELFGGQNKNEEREIFVHSDTPRIVLSTNIAETSLTIPNISGVIDSGLERATEFLPTQNKNILKLGRISLQNAVQRTGRAGRTQQGVCIRLWSEREESTFPKGIVPEILKSDLKPILLKVAALAKHSSCRFSELPLPTKPEKVLAEKAFAELQNNRFIDADGNISPLGEKVLDIPLNDLSLAKAYSEAQKLSPLTLALFAVLDSEEVSAKEHFPRNAMELAQSLLAKENSLPREIRLAFKRLQEYAQSKDAHRLQPDSQDDTTQMLLKAFPGSLAIKSGNAYKTPSDIFPLPPSQVENADAILVFHLLRTNSAQKSEMRASLYIPVPSRFLEIENAELRYELLWRSGQERYIGVEIRIRNGAEISRKEIQPQEAGPEILKKLKDLTASTWMERHKRENLSHLWMDDENKTLLCKMKLAAENFPEFDLPSWNDEDVEIVTEDFFDGIFLMRDISAERFRKKMKEYFGENMIGWLEKMFPHSLTLPNGKRAHYHYAENSPVELSARIEDFLSFRGEHTIAQGKVKVRYDILAPNFRTAQKTWDLTGFWQNTYPQLRKELRGRYPKHPWPEILSPLQAKNSSS</sequence>
<evidence type="ECO:0000256" key="4">
    <source>
        <dbReference type="ARBA" id="ARBA00022840"/>
    </source>
</evidence>
<keyword evidence="2" id="KW-0378">Hydrolase</keyword>
<evidence type="ECO:0000256" key="2">
    <source>
        <dbReference type="ARBA" id="ARBA00022801"/>
    </source>
</evidence>
<dbReference type="InterPro" id="IPR001650">
    <property type="entry name" value="Helicase_C-like"/>
</dbReference>
<proteinExistence type="predicted"/>
<dbReference type="SUPFAM" id="SSF52540">
    <property type="entry name" value="P-loop containing nucleoside triphosphate hydrolases"/>
    <property type="match status" value="1"/>
</dbReference>
<dbReference type="Pfam" id="PF08482">
    <property type="entry name" value="HrpB_C"/>
    <property type="match status" value="1"/>
</dbReference>
<name>A0A1M6R273_9BACT</name>
<dbReference type="InterPro" id="IPR013689">
    <property type="entry name" value="RNA_helicase_ATP-dep_HrpB_C"/>
</dbReference>
<evidence type="ECO:0000313" key="7">
    <source>
        <dbReference type="EMBL" id="SHK26506.1"/>
    </source>
</evidence>